<name>A0ABR5SDJ1_9BACT</name>
<gene>
    <name evidence="3" type="ORF">ASN18_2260</name>
</gene>
<dbReference type="Pfam" id="PF02021">
    <property type="entry name" value="UPF0102"/>
    <property type="match status" value="1"/>
</dbReference>
<dbReference type="RefSeq" id="WP_085052863.1">
    <property type="nucleotide sequence ID" value="NZ_LNQR01000079.1"/>
</dbReference>
<evidence type="ECO:0000256" key="1">
    <source>
        <dbReference type="ARBA" id="ARBA00006738"/>
    </source>
</evidence>
<protein>
    <recommendedName>
        <fullName evidence="2">UPF0102 protein ASN18_2260</fullName>
    </recommendedName>
</protein>
<proteinExistence type="inferred from homology"/>
<evidence type="ECO:0000256" key="2">
    <source>
        <dbReference type="HAMAP-Rule" id="MF_00048"/>
    </source>
</evidence>
<organism evidence="3 4">
    <name type="scientific">Candidatus Magnetominusculus xianensis</name>
    <dbReference type="NCBI Taxonomy" id="1748249"/>
    <lineage>
        <taxon>Bacteria</taxon>
        <taxon>Pseudomonadati</taxon>
        <taxon>Nitrospirota</taxon>
        <taxon>Nitrospiria</taxon>
        <taxon>Nitrospirales</taxon>
        <taxon>Nitrospiraceae</taxon>
        <taxon>Candidatus Magnetominusculus</taxon>
    </lineage>
</organism>
<accession>A0ABR5SDJ1</accession>
<reference evidence="3 4" key="1">
    <citation type="submission" date="2015-11" db="EMBL/GenBank/DDBJ databases">
        <authorList>
            <person name="Lin W."/>
        </authorList>
    </citation>
    <scope>NUCLEOTIDE SEQUENCE [LARGE SCALE GENOMIC DNA]</scope>
    <source>
        <strain evidence="3 4">HCH-1</strain>
    </source>
</reference>
<dbReference type="EMBL" id="LNQR01000079">
    <property type="protein sequence ID" value="KWT83385.1"/>
    <property type="molecule type" value="Genomic_DNA"/>
</dbReference>
<dbReference type="HAMAP" id="MF_00048">
    <property type="entry name" value="UPF0102"/>
    <property type="match status" value="1"/>
</dbReference>
<dbReference type="SUPFAM" id="SSF52980">
    <property type="entry name" value="Restriction endonuclease-like"/>
    <property type="match status" value="1"/>
</dbReference>
<dbReference type="InterPro" id="IPR003509">
    <property type="entry name" value="UPF0102_YraN-like"/>
</dbReference>
<comment type="caution">
    <text evidence="3">The sequence shown here is derived from an EMBL/GenBank/DDBJ whole genome shotgun (WGS) entry which is preliminary data.</text>
</comment>
<dbReference type="NCBIfam" id="NF009154">
    <property type="entry name" value="PRK12497.3-3"/>
    <property type="match status" value="1"/>
</dbReference>
<comment type="similarity">
    <text evidence="1 2">Belongs to the UPF0102 family.</text>
</comment>
<evidence type="ECO:0000313" key="3">
    <source>
        <dbReference type="EMBL" id="KWT83385.1"/>
    </source>
</evidence>
<dbReference type="Proteomes" id="UP000060487">
    <property type="component" value="Unassembled WGS sequence"/>
</dbReference>
<dbReference type="NCBIfam" id="NF009150">
    <property type="entry name" value="PRK12497.1-3"/>
    <property type="match status" value="1"/>
</dbReference>
<sequence length="118" mass="13516">MIKTLFTGKYGEWLAARHLKKGGYIILERGYKNPLGEIDIIAMDGEQLVFVEVKTRTSDEFGEPCEAIDYKKKKKIINTARLYLKQHGGTSAVRFDLIGVSLFVKPRKVEHIKDIFEL</sequence>
<dbReference type="InterPro" id="IPR011335">
    <property type="entry name" value="Restrct_endonuc-II-like"/>
</dbReference>
<keyword evidence="4" id="KW-1185">Reference proteome</keyword>
<evidence type="ECO:0000313" key="4">
    <source>
        <dbReference type="Proteomes" id="UP000060487"/>
    </source>
</evidence>
<dbReference type="PANTHER" id="PTHR34039:SF1">
    <property type="entry name" value="UPF0102 PROTEIN YRAN"/>
    <property type="match status" value="1"/>
</dbReference>
<dbReference type="InterPro" id="IPR011856">
    <property type="entry name" value="tRNA_endonuc-like_dom_sf"/>
</dbReference>
<dbReference type="Gene3D" id="3.40.1350.10">
    <property type="match status" value="1"/>
</dbReference>
<dbReference type="NCBIfam" id="TIGR00252">
    <property type="entry name" value="YraN family protein"/>
    <property type="match status" value="1"/>
</dbReference>
<dbReference type="CDD" id="cd20736">
    <property type="entry name" value="PoNe_Nuclease"/>
    <property type="match status" value="1"/>
</dbReference>
<dbReference type="PANTHER" id="PTHR34039">
    <property type="entry name" value="UPF0102 PROTEIN YRAN"/>
    <property type="match status" value="1"/>
</dbReference>